<keyword evidence="1" id="KW-0472">Membrane</keyword>
<proteinExistence type="predicted"/>
<evidence type="ECO:0008006" key="4">
    <source>
        <dbReference type="Google" id="ProtNLM"/>
    </source>
</evidence>
<dbReference type="EMBL" id="JAGSSV010000009">
    <property type="protein sequence ID" value="MBR7889116.1"/>
    <property type="molecule type" value="Genomic_DNA"/>
</dbReference>
<feature type="transmembrane region" description="Helical" evidence="1">
    <location>
        <begin position="6"/>
        <end position="23"/>
    </location>
</feature>
<dbReference type="Proteomes" id="UP000679722">
    <property type="component" value="Unassembled WGS sequence"/>
</dbReference>
<keyword evidence="3" id="KW-1185">Reference proteome</keyword>
<sequence length="122" mass="14252">MLELLVSIGSLFVVLVGLMVFFVRHQSKVPYYRLTQGQCVRLLRKALQGNLPEHEWHAFIGMSMRDSEALENLREECIFIDEYHVKGTQLVAGRLCMIFDKPGRQKLERLLDEWQHTSDYLA</sequence>
<protein>
    <recommendedName>
        <fullName evidence="4">DUF2489 domain-containing protein</fullName>
    </recommendedName>
</protein>
<gene>
    <name evidence="2" type="ORF">J9B83_09155</name>
</gene>
<evidence type="ECO:0000313" key="2">
    <source>
        <dbReference type="EMBL" id="MBR7889116.1"/>
    </source>
</evidence>
<name>A0ABS5HBT2_9GAMM</name>
<reference evidence="3" key="1">
    <citation type="submission" date="2023-07" db="EMBL/GenBank/DDBJ databases">
        <title>Marinomonas vulgaris A79, complete genome.</title>
        <authorList>
            <person name="Ying J.-J."/>
        </authorList>
    </citation>
    <scope>NUCLEOTIDE SEQUENCE [LARGE SCALE GENOMIC DNA]</scope>
    <source>
        <strain evidence="3">A79</strain>
    </source>
</reference>
<keyword evidence="1" id="KW-1133">Transmembrane helix</keyword>
<comment type="caution">
    <text evidence="2">The sequence shown here is derived from an EMBL/GenBank/DDBJ whole genome shotgun (WGS) entry which is preliminary data.</text>
</comment>
<organism evidence="2 3">
    <name type="scientific">Marinomonas vulgaris</name>
    <dbReference type="NCBI Taxonomy" id="2823372"/>
    <lineage>
        <taxon>Bacteria</taxon>
        <taxon>Pseudomonadati</taxon>
        <taxon>Pseudomonadota</taxon>
        <taxon>Gammaproteobacteria</taxon>
        <taxon>Oceanospirillales</taxon>
        <taxon>Oceanospirillaceae</taxon>
        <taxon>Marinomonas</taxon>
    </lineage>
</organism>
<evidence type="ECO:0000313" key="3">
    <source>
        <dbReference type="Proteomes" id="UP000679722"/>
    </source>
</evidence>
<accession>A0ABS5HBT2</accession>
<keyword evidence="1" id="KW-0812">Transmembrane</keyword>
<evidence type="ECO:0000256" key="1">
    <source>
        <dbReference type="SAM" id="Phobius"/>
    </source>
</evidence>